<sequence length="71" mass="8271">MNLHQIPSVDEVLLNAVLRVAHDECRHGEWRDIEPALAATWERMRNPQAPHWEDVADRVRSCCEENGMPLR</sequence>
<evidence type="ECO:0000313" key="2">
    <source>
        <dbReference type="Proteomes" id="UP000516018"/>
    </source>
</evidence>
<keyword evidence="2" id="KW-1185">Reference proteome</keyword>
<accession>A0A7H0FWZ5</accession>
<evidence type="ECO:0000313" key="1">
    <source>
        <dbReference type="EMBL" id="QNP40561.1"/>
    </source>
</evidence>
<gene>
    <name evidence="1" type="ORF">H8B22_14010</name>
</gene>
<organism evidence="1 2">
    <name type="scientific">Agrilutibacter terrestris</name>
    <dbReference type="NCBI Taxonomy" id="2865112"/>
    <lineage>
        <taxon>Bacteria</taxon>
        <taxon>Pseudomonadati</taxon>
        <taxon>Pseudomonadota</taxon>
        <taxon>Gammaproteobacteria</taxon>
        <taxon>Lysobacterales</taxon>
        <taxon>Lysobacteraceae</taxon>
        <taxon>Agrilutibacter</taxon>
    </lineage>
</organism>
<reference evidence="1 2" key="1">
    <citation type="submission" date="2020-08" db="EMBL/GenBank/DDBJ databases">
        <title>Lysobacter sp. II4 sp. nov., isolated from soil.</title>
        <authorList>
            <person name="Woo C.Y."/>
            <person name="Kim J."/>
        </authorList>
    </citation>
    <scope>NUCLEOTIDE SEQUENCE [LARGE SCALE GENOMIC DNA]</scope>
    <source>
        <strain evidence="1 2">II4</strain>
    </source>
</reference>
<dbReference type="RefSeq" id="WP_187712002.1">
    <property type="nucleotide sequence ID" value="NZ_CP060820.1"/>
</dbReference>
<dbReference type="EMBL" id="CP060820">
    <property type="protein sequence ID" value="QNP40561.1"/>
    <property type="molecule type" value="Genomic_DNA"/>
</dbReference>
<dbReference type="KEGG" id="lsx:H8B22_14010"/>
<name>A0A7H0FWZ5_9GAMM</name>
<dbReference type="Proteomes" id="UP000516018">
    <property type="component" value="Chromosome"/>
</dbReference>
<proteinExistence type="predicted"/>
<protein>
    <submittedName>
        <fullName evidence="1">Uncharacterized protein</fullName>
    </submittedName>
</protein>
<dbReference type="AlphaFoldDB" id="A0A7H0FWZ5"/>